<comment type="caution">
    <text evidence="2">The sequence shown here is derived from an EMBL/GenBank/DDBJ whole genome shotgun (WGS) entry which is preliminary data.</text>
</comment>
<dbReference type="EMBL" id="DWUV01000213">
    <property type="protein sequence ID" value="HJD35075.1"/>
    <property type="molecule type" value="Genomic_DNA"/>
</dbReference>
<dbReference type="AlphaFoldDB" id="A0A9D2R6N8"/>
<dbReference type="InterPro" id="IPR032675">
    <property type="entry name" value="LRR_dom_sf"/>
</dbReference>
<sequence>MEWCEKIYGEWRSAEGFRRLERTAAVFILLVLAVVGIEDRDTGFPELAGGYSADLEGGYPADPEAGAAGSALSGNRAALQDVIPEVLPGADEILSSVMKMAFESIPGELPVKPEKDVITAAGTAEIPTAVLVPEEQDPSAPGMPLPETAVPILPEDGAATDIPAEDFPSESLPEESEPENSFENIRGFLVDTSGMICGIADTDVISEGYLVLPGEGCSGIRASAFADVPEPITEIYIPGNITRIEEGAFAGLRSLEWLEAEGSDACFTEDGVLFSENGTCILGFPSARTGSYKVPDRVTRFAADVFAGAQIETLDAVGCSLTDTGNLPSSIRLLQSGDLPG</sequence>
<protein>
    <submittedName>
        <fullName evidence="2">Leucine-rich repeat domain-containing protein</fullName>
    </submittedName>
</protein>
<evidence type="ECO:0000313" key="2">
    <source>
        <dbReference type="EMBL" id="HJD35075.1"/>
    </source>
</evidence>
<reference evidence="2" key="2">
    <citation type="submission" date="2021-04" db="EMBL/GenBank/DDBJ databases">
        <authorList>
            <person name="Gilroy R."/>
        </authorList>
    </citation>
    <scope>NUCLEOTIDE SEQUENCE</scope>
    <source>
        <strain evidence="2">ChiGjej3B3-11674</strain>
    </source>
</reference>
<gene>
    <name evidence="2" type="ORF">H9911_11135</name>
</gene>
<accession>A0A9D2R6N8</accession>
<reference evidence="2" key="1">
    <citation type="journal article" date="2021" name="PeerJ">
        <title>Extensive microbial diversity within the chicken gut microbiome revealed by metagenomics and culture.</title>
        <authorList>
            <person name="Gilroy R."/>
            <person name="Ravi A."/>
            <person name="Getino M."/>
            <person name="Pursley I."/>
            <person name="Horton D.L."/>
            <person name="Alikhan N.F."/>
            <person name="Baker D."/>
            <person name="Gharbi K."/>
            <person name="Hall N."/>
            <person name="Watson M."/>
            <person name="Adriaenssens E.M."/>
            <person name="Foster-Nyarko E."/>
            <person name="Jarju S."/>
            <person name="Secka A."/>
            <person name="Antonio M."/>
            <person name="Oren A."/>
            <person name="Chaudhuri R.R."/>
            <person name="La Ragione R."/>
            <person name="Hildebrand F."/>
            <person name="Pallen M.J."/>
        </authorList>
    </citation>
    <scope>NUCLEOTIDE SEQUENCE</scope>
    <source>
        <strain evidence="2">ChiGjej3B3-11674</strain>
    </source>
</reference>
<feature type="compositionally biased region" description="Acidic residues" evidence="1">
    <location>
        <begin position="163"/>
        <end position="179"/>
    </location>
</feature>
<evidence type="ECO:0000313" key="3">
    <source>
        <dbReference type="Proteomes" id="UP000823897"/>
    </source>
</evidence>
<dbReference type="Gene3D" id="3.80.10.10">
    <property type="entry name" value="Ribonuclease Inhibitor"/>
    <property type="match status" value="1"/>
</dbReference>
<feature type="region of interest" description="Disordered" evidence="1">
    <location>
        <begin position="158"/>
        <end position="179"/>
    </location>
</feature>
<organism evidence="2 3">
    <name type="scientific">Candidatus Mediterraneibacter tabaqchaliae</name>
    <dbReference type="NCBI Taxonomy" id="2838689"/>
    <lineage>
        <taxon>Bacteria</taxon>
        <taxon>Bacillati</taxon>
        <taxon>Bacillota</taxon>
        <taxon>Clostridia</taxon>
        <taxon>Lachnospirales</taxon>
        <taxon>Lachnospiraceae</taxon>
        <taxon>Mediterraneibacter</taxon>
    </lineage>
</organism>
<evidence type="ECO:0000256" key="1">
    <source>
        <dbReference type="SAM" id="MobiDB-lite"/>
    </source>
</evidence>
<name>A0A9D2R6N8_9FIRM</name>
<dbReference type="Proteomes" id="UP000823897">
    <property type="component" value="Unassembled WGS sequence"/>
</dbReference>
<proteinExistence type="predicted"/>